<evidence type="ECO:0000313" key="2">
    <source>
        <dbReference type="Proteomes" id="UP000663844"/>
    </source>
</evidence>
<accession>A0A820RFM0</accession>
<comment type="caution">
    <text evidence="1">The sequence shown here is derived from an EMBL/GenBank/DDBJ whole genome shotgun (WGS) entry which is preliminary data.</text>
</comment>
<dbReference type="Proteomes" id="UP000663844">
    <property type="component" value="Unassembled WGS sequence"/>
</dbReference>
<evidence type="ECO:0000313" key="1">
    <source>
        <dbReference type="EMBL" id="CAF4434767.1"/>
    </source>
</evidence>
<gene>
    <name evidence="1" type="ORF">OXD698_LOCUS53456</name>
</gene>
<name>A0A820RFM0_9BILA</name>
<dbReference type="EMBL" id="CAJOAZ010030682">
    <property type="protein sequence ID" value="CAF4434767.1"/>
    <property type="molecule type" value="Genomic_DNA"/>
</dbReference>
<proteinExistence type="predicted"/>
<protein>
    <submittedName>
        <fullName evidence="1">Uncharacterized protein</fullName>
    </submittedName>
</protein>
<dbReference type="AlphaFoldDB" id="A0A820RFM0"/>
<sequence>VRWADIEENVLHLHKKAVGFVVGQTEQDWQQMSDDYDPTKKLNQYKYI</sequence>
<reference evidence="1" key="1">
    <citation type="submission" date="2021-02" db="EMBL/GenBank/DDBJ databases">
        <authorList>
            <person name="Nowell W R."/>
        </authorList>
    </citation>
    <scope>NUCLEOTIDE SEQUENCE</scope>
</reference>
<feature type="non-terminal residue" evidence="1">
    <location>
        <position position="48"/>
    </location>
</feature>
<organism evidence="1 2">
    <name type="scientific">Adineta steineri</name>
    <dbReference type="NCBI Taxonomy" id="433720"/>
    <lineage>
        <taxon>Eukaryota</taxon>
        <taxon>Metazoa</taxon>
        <taxon>Spiralia</taxon>
        <taxon>Gnathifera</taxon>
        <taxon>Rotifera</taxon>
        <taxon>Eurotatoria</taxon>
        <taxon>Bdelloidea</taxon>
        <taxon>Adinetida</taxon>
        <taxon>Adinetidae</taxon>
        <taxon>Adineta</taxon>
    </lineage>
</organism>